<dbReference type="Proteomes" id="UP001057402">
    <property type="component" value="Chromosome 10"/>
</dbReference>
<sequence length="91" mass="10273">MTFGDAAVLAHVRHNHPYSKHQRELELVCAEQAVWAVQGVQSHSPQDVCSIARGRANELRASDVSDEGDAECRLRRDSMGFCFWALWIDYA</sequence>
<name>A0ACB9MD08_9MYRT</name>
<evidence type="ECO:0000313" key="1">
    <source>
        <dbReference type="EMBL" id="KAI4321878.1"/>
    </source>
</evidence>
<gene>
    <name evidence="1" type="ORF">MLD38_035208</name>
</gene>
<organism evidence="1 2">
    <name type="scientific">Melastoma candidum</name>
    <dbReference type="NCBI Taxonomy" id="119954"/>
    <lineage>
        <taxon>Eukaryota</taxon>
        <taxon>Viridiplantae</taxon>
        <taxon>Streptophyta</taxon>
        <taxon>Embryophyta</taxon>
        <taxon>Tracheophyta</taxon>
        <taxon>Spermatophyta</taxon>
        <taxon>Magnoliopsida</taxon>
        <taxon>eudicotyledons</taxon>
        <taxon>Gunneridae</taxon>
        <taxon>Pentapetalae</taxon>
        <taxon>rosids</taxon>
        <taxon>malvids</taxon>
        <taxon>Myrtales</taxon>
        <taxon>Melastomataceae</taxon>
        <taxon>Melastomatoideae</taxon>
        <taxon>Melastomateae</taxon>
        <taxon>Melastoma</taxon>
    </lineage>
</organism>
<comment type="caution">
    <text evidence="1">The sequence shown here is derived from an EMBL/GenBank/DDBJ whole genome shotgun (WGS) entry which is preliminary data.</text>
</comment>
<evidence type="ECO:0000313" key="2">
    <source>
        <dbReference type="Proteomes" id="UP001057402"/>
    </source>
</evidence>
<accession>A0ACB9MD08</accession>
<keyword evidence="2" id="KW-1185">Reference proteome</keyword>
<protein>
    <submittedName>
        <fullName evidence="1">Uncharacterized protein</fullName>
    </submittedName>
</protein>
<proteinExistence type="predicted"/>
<reference evidence="2" key="1">
    <citation type="journal article" date="2023" name="Front. Plant Sci.">
        <title>Chromosomal-level genome assembly of Melastoma candidum provides insights into trichome evolution.</title>
        <authorList>
            <person name="Zhong Y."/>
            <person name="Wu W."/>
            <person name="Sun C."/>
            <person name="Zou P."/>
            <person name="Liu Y."/>
            <person name="Dai S."/>
            <person name="Zhou R."/>
        </authorList>
    </citation>
    <scope>NUCLEOTIDE SEQUENCE [LARGE SCALE GENOMIC DNA]</scope>
</reference>
<dbReference type="EMBL" id="CM042889">
    <property type="protein sequence ID" value="KAI4321878.1"/>
    <property type="molecule type" value="Genomic_DNA"/>
</dbReference>